<dbReference type="Gene3D" id="1.25.40.20">
    <property type="entry name" value="Ankyrin repeat-containing domain"/>
    <property type="match status" value="1"/>
</dbReference>
<keyword evidence="3" id="KW-0472">Membrane</keyword>
<gene>
    <name evidence="7" type="ORF">VTJ83DRAFT_4868</name>
</gene>
<feature type="repeat" description="ANK" evidence="2">
    <location>
        <begin position="1106"/>
        <end position="1138"/>
    </location>
</feature>
<name>A0ABR4DCN6_9PEZI</name>
<dbReference type="InterPro" id="IPR027417">
    <property type="entry name" value="P-loop_NTPase"/>
</dbReference>
<keyword evidence="8" id="KW-1185">Reference proteome</keyword>
<dbReference type="InterPro" id="IPR036770">
    <property type="entry name" value="Ankyrin_rpt-contain_sf"/>
</dbReference>
<dbReference type="SMART" id="SM00248">
    <property type="entry name" value="ANK"/>
    <property type="match status" value="3"/>
</dbReference>
<feature type="domain" description="Nephrocystin 3-like N-terminal" evidence="6">
    <location>
        <begin position="251"/>
        <end position="422"/>
    </location>
</feature>
<dbReference type="Proteomes" id="UP001600064">
    <property type="component" value="Unassembled WGS sequence"/>
</dbReference>
<dbReference type="InterPro" id="IPR002110">
    <property type="entry name" value="Ankyrin_rpt"/>
</dbReference>
<dbReference type="InterPro" id="IPR056125">
    <property type="entry name" value="DUF7708"/>
</dbReference>
<evidence type="ECO:0000259" key="5">
    <source>
        <dbReference type="Pfam" id="PF24809"/>
    </source>
</evidence>
<evidence type="ECO:0000256" key="3">
    <source>
        <dbReference type="SAM" id="Phobius"/>
    </source>
</evidence>
<dbReference type="GeneID" id="98126048"/>
<dbReference type="PROSITE" id="PS50088">
    <property type="entry name" value="ANK_REPEAT"/>
    <property type="match status" value="1"/>
</dbReference>
<dbReference type="Gene3D" id="3.40.50.300">
    <property type="entry name" value="P-loop containing nucleotide triphosphate hydrolases"/>
    <property type="match status" value="1"/>
</dbReference>
<dbReference type="Pfam" id="PF24883">
    <property type="entry name" value="NPHP3_N"/>
    <property type="match status" value="1"/>
</dbReference>
<dbReference type="SUPFAM" id="SSF52540">
    <property type="entry name" value="P-loop containing nucleoside triphosphate hydrolases"/>
    <property type="match status" value="1"/>
</dbReference>
<keyword evidence="1" id="KW-0677">Repeat</keyword>
<keyword evidence="3" id="KW-0812">Transmembrane</keyword>
<dbReference type="InterPro" id="IPR056884">
    <property type="entry name" value="NPHP3-like_N"/>
</dbReference>
<comment type="caution">
    <text evidence="7">The sequence shown here is derived from an EMBL/GenBank/DDBJ whole genome shotgun (WGS) entry which is preliminary data.</text>
</comment>
<evidence type="ECO:0008006" key="9">
    <source>
        <dbReference type="Google" id="ProtNLM"/>
    </source>
</evidence>
<dbReference type="PANTHER" id="PTHR10039">
    <property type="entry name" value="AMELOGENIN"/>
    <property type="match status" value="1"/>
</dbReference>
<feature type="transmembrane region" description="Helical" evidence="3">
    <location>
        <begin position="1182"/>
        <end position="1207"/>
    </location>
</feature>
<evidence type="ECO:0000259" key="6">
    <source>
        <dbReference type="Pfam" id="PF24883"/>
    </source>
</evidence>
<dbReference type="Pfam" id="PF24809">
    <property type="entry name" value="DUF7708"/>
    <property type="match status" value="1"/>
</dbReference>
<dbReference type="Pfam" id="PF22939">
    <property type="entry name" value="WHD_GPIID"/>
    <property type="match status" value="1"/>
</dbReference>
<keyword evidence="3" id="KW-1133">Transmembrane helix</keyword>
<dbReference type="RefSeq" id="XP_070866318.1">
    <property type="nucleotide sequence ID" value="XM_071011404.1"/>
</dbReference>
<dbReference type="Pfam" id="PF00023">
    <property type="entry name" value="Ank"/>
    <property type="match status" value="1"/>
</dbReference>
<dbReference type="InterPro" id="IPR054471">
    <property type="entry name" value="GPIID_WHD"/>
</dbReference>
<organism evidence="7 8">
    <name type="scientific">Remersonia thermophila</name>
    <dbReference type="NCBI Taxonomy" id="72144"/>
    <lineage>
        <taxon>Eukaryota</taxon>
        <taxon>Fungi</taxon>
        <taxon>Dikarya</taxon>
        <taxon>Ascomycota</taxon>
        <taxon>Pezizomycotina</taxon>
        <taxon>Sordariomycetes</taxon>
        <taxon>Sordariomycetidae</taxon>
        <taxon>Sordariales</taxon>
        <taxon>Sordariales incertae sedis</taxon>
        <taxon>Remersonia</taxon>
    </lineage>
</organism>
<dbReference type="SUPFAM" id="SSF48403">
    <property type="entry name" value="Ankyrin repeat"/>
    <property type="match status" value="1"/>
</dbReference>
<protein>
    <recommendedName>
        <fullName evidence="9">NACHT domain-containing protein</fullName>
    </recommendedName>
</protein>
<evidence type="ECO:0000313" key="7">
    <source>
        <dbReference type="EMBL" id="KAL2267591.1"/>
    </source>
</evidence>
<accession>A0ABR4DCN6</accession>
<sequence>MEAAFRAAKQDFLDGLTETAKATSDFSQLATIDDVVTAARDIQKKQREARSLRVLARVQPLLRVLQEYTAVLDTFAQIQPEILCLIWGPIRFLLQTTSNLTAAFDKVVNTLQDASQALPRFQQYAALFPDNVEIRRVLCLFFEDLLSLYAELLNFVTDRRLSIILEPFWPRIRSRIEQIQSNMRDHTALIKETVTLEDVSRAQRARKAIMEEAERNERFRRQQNFSTIRNDLHPETYHLRLEGLLSHTVEGSGRWLDGQDDFMDWLDPVDRTVRCLWVHGIPGAGQTHLAAHVIDRLRKAGLCVLFAFITHEHEQQLQQFGQGGSIGLGMSILHSLLFQALDHSPDLRQMLPEPWSSGHTKLSKDVGSTKHLLCTILKAIGPSFIILDGLDEIEEEAWRALLSTALEIRQECVETKLLISSRELCGIASMLEAHAVAVRVDKGNFEDIRNFVRAESDGLLAELARCPATEQELSDIRPTLESIATKADGMFLYARLAMYIVKDCRTIPEIRDEVNNLPDGLDQAYGRVISAIERKMSPKLRAVARQTLMWIACARRMLREEELLQALVVDICKGDFTRGRKDYRDIREACGPIIEVVNGVVRFAHFSVKSYIVHEQSNRYLSLEEAHLNAMLTCASYLSFSSLDVLFSPDSEDADIERRILNGDFVLLDYAVSYMFTHIAAWSFFRAPESSVSKAVDVSNRLVAVREIQPSDYPAPPASILVQFEAFFSHPSLHWHLASATDYMCRSTRLLPELDDIPDGDPNHPLPLFSAYSKFRQHLEKMFCDSQTHKSQNSPCNCRLLEKLYGPRRYYCSKAGCPLFYYGFRTREIRDRHVRNHKIRRRIPILLDHLALHEHRFKNGLSWYMMTAHGTLEFAHTSADDFVRLSKFITDDAAAVFKDVIAADVLAKVRRAMPQNQQGLSNGFNNELVKRVCPHCSARSETQALHVAIETESLPNIELLLSRNVDIMAPANLPKPFAYVKSCRENPRILGLLRALRCWNAGLMRLVVEDCGVQLPTKWPAHPGVFWDPGLIFAPRSSLGWDGEGFGAASVDDLRARFNDAVKPYLARWPEALRSGACFAVSTGSPALVRVCLEAGGDPNGRPAQFPFNPLYEAVQPGNPEMVDLLLQFGADPEPRVEYRPKEMEKLAGMKKVEEYFGMPWKKIVERVREGKSVMPASSPSLLFSFVFCIFDYVALYFFFPFLFSYII</sequence>
<proteinExistence type="predicted"/>
<reference evidence="7 8" key="1">
    <citation type="journal article" date="2024" name="Commun. Biol.">
        <title>Comparative genomic analysis of thermophilic fungi reveals convergent evolutionary adaptations and gene losses.</title>
        <authorList>
            <person name="Steindorff A.S."/>
            <person name="Aguilar-Pontes M.V."/>
            <person name="Robinson A.J."/>
            <person name="Andreopoulos B."/>
            <person name="LaButti K."/>
            <person name="Kuo A."/>
            <person name="Mondo S."/>
            <person name="Riley R."/>
            <person name="Otillar R."/>
            <person name="Haridas S."/>
            <person name="Lipzen A."/>
            <person name="Grimwood J."/>
            <person name="Schmutz J."/>
            <person name="Clum A."/>
            <person name="Reid I.D."/>
            <person name="Moisan M.C."/>
            <person name="Butler G."/>
            <person name="Nguyen T.T.M."/>
            <person name="Dewar K."/>
            <person name="Conant G."/>
            <person name="Drula E."/>
            <person name="Henrissat B."/>
            <person name="Hansel C."/>
            <person name="Singer S."/>
            <person name="Hutchinson M.I."/>
            <person name="de Vries R.P."/>
            <person name="Natvig D.O."/>
            <person name="Powell A.J."/>
            <person name="Tsang A."/>
            <person name="Grigoriev I.V."/>
        </authorList>
    </citation>
    <scope>NUCLEOTIDE SEQUENCE [LARGE SCALE GENOMIC DNA]</scope>
    <source>
        <strain evidence="7 8">ATCC 22073</strain>
    </source>
</reference>
<feature type="domain" description="GPI inositol-deacylase winged helix" evidence="4">
    <location>
        <begin position="539"/>
        <end position="617"/>
    </location>
</feature>
<evidence type="ECO:0000313" key="8">
    <source>
        <dbReference type="Proteomes" id="UP001600064"/>
    </source>
</evidence>
<evidence type="ECO:0000259" key="4">
    <source>
        <dbReference type="Pfam" id="PF22939"/>
    </source>
</evidence>
<keyword evidence="2" id="KW-0040">ANK repeat</keyword>
<evidence type="ECO:0000256" key="2">
    <source>
        <dbReference type="PROSITE-ProRule" id="PRU00023"/>
    </source>
</evidence>
<dbReference type="PROSITE" id="PS50297">
    <property type="entry name" value="ANK_REP_REGION"/>
    <property type="match status" value="1"/>
</dbReference>
<evidence type="ECO:0000256" key="1">
    <source>
        <dbReference type="ARBA" id="ARBA00022737"/>
    </source>
</evidence>
<feature type="domain" description="DUF7708" evidence="5">
    <location>
        <begin position="62"/>
        <end position="194"/>
    </location>
</feature>
<dbReference type="PANTHER" id="PTHR10039:SF14">
    <property type="entry name" value="NACHT DOMAIN-CONTAINING PROTEIN"/>
    <property type="match status" value="1"/>
</dbReference>
<dbReference type="EMBL" id="JAZGUE010000004">
    <property type="protein sequence ID" value="KAL2267591.1"/>
    <property type="molecule type" value="Genomic_DNA"/>
</dbReference>